<evidence type="ECO:0000256" key="1">
    <source>
        <dbReference type="SAM" id="MobiDB-lite"/>
    </source>
</evidence>
<feature type="region of interest" description="Disordered" evidence="1">
    <location>
        <begin position="1"/>
        <end position="24"/>
    </location>
</feature>
<dbReference type="OrthoDB" id="6092508at2759"/>
<dbReference type="AlphaFoldDB" id="A0A7M5UMV8"/>
<organism evidence="2 3">
    <name type="scientific">Clytia hemisphaerica</name>
    <dbReference type="NCBI Taxonomy" id="252671"/>
    <lineage>
        <taxon>Eukaryota</taxon>
        <taxon>Metazoa</taxon>
        <taxon>Cnidaria</taxon>
        <taxon>Hydrozoa</taxon>
        <taxon>Hydroidolina</taxon>
        <taxon>Leptothecata</taxon>
        <taxon>Obeliida</taxon>
        <taxon>Clytiidae</taxon>
        <taxon>Clytia</taxon>
    </lineage>
</organism>
<feature type="compositionally biased region" description="Acidic residues" evidence="1">
    <location>
        <begin position="1"/>
        <end position="11"/>
    </location>
</feature>
<dbReference type="EnsemblMetazoa" id="CLYHEMT012185.1">
    <property type="protein sequence ID" value="CLYHEMP012185.1"/>
    <property type="gene ID" value="CLYHEMG012185"/>
</dbReference>
<proteinExistence type="predicted"/>
<keyword evidence="3" id="KW-1185">Reference proteome</keyword>
<accession>A0A7M5UMV8</accession>
<sequence>MDLFEDLDEDRWENKGHPPLDPSSIEGYTSYIVFQRQIVEDAKTMILYLKTEQGRPLQVKLSNFKPDRNPMKGVRNCCLKICENEIVGIMMDRDWVEAK</sequence>
<dbReference type="Proteomes" id="UP000594262">
    <property type="component" value="Unplaced"/>
</dbReference>
<protein>
    <submittedName>
        <fullName evidence="2">Uncharacterized protein</fullName>
    </submittedName>
</protein>
<reference evidence="2" key="1">
    <citation type="submission" date="2021-01" db="UniProtKB">
        <authorList>
            <consortium name="EnsemblMetazoa"/>
        </authorList>
    </citation>
    <scope>IDENTIFICATION</scope>
</reference>
<evidence type="ECO:0000313" key="3">
    <source>
        <dbReference type="Proteomes" id="UP000594262"/>
    </source>
</evidence>
<evidence type="ECO:0000313" key="2">
    <source>
        <dbReference type="EnsemblMetazoa" id="CLYHEMP012185.1"/>
    </source>
</evidence>
<name>A0A7M5UMV8_9CNID</name>